<dbReference type="SUPFAM" id="SSF53335">
    <property type="entry name" value="S-adenosyl-L-methionine-dependent methyltransferases"/>
    <property type="match status" value="1"/>
</dbReference>
<evidence type="ECO:0000313" key="2">
    <source>
        <dbReference type="Proteomes" id="UP000240883"/>
    </source>
</evidence>
<evidence type="ECO:0000313" key="1">
    <source>
        <dbReference type="EMBL" id="PSN71452.1"/>
    </source>
</evidence>
<accession>A0A2T2P1C0</accession>
<dbReference type="AlphaFoldDB" id="A0A2T2P1C0"/>
<dbReference type="EMBL" id="KZ678131">
    <property type="protein sequence ID" value="PSN71452.1"/>
    <property type="molecule type" value="Genomic_DNA"/>
</dbReference>
<keyword evidence="2" id="KW-1185">Reference proteome</keyword>
<reference evidence="1 2" key="1">
    <citation type="journal article" date="2018" name="Front. Microbiol.">
        <title>Genome-Wide Analysis of Corynespora cassiicola Leaf Fall Disease Putative Effectors.</title>
        <authorList>
            <person name="Lopez D."/>
            <person name="Ribeiro S."/>
            <person name="Label P."/>
            <person name="Fumanal B."/>
            <person name="Venisse J.S."/>
            <person name="Kohler A."/>
            <person name="de Oliveira R.R."/>
            <person name="Labutti K."/>
            <person name="Lipzen A."/>
            <person name="Lail K."/>
            <person name="Bauer D."/>
            <person name="Ohm R.A."/>
            <person name="Barry K.W."/>
            <person name="Spatafora J."/>
            <person name="Grigoriev I.V."/>
            <person name="Martin F.M."/>
            <person name="Pujade-Renaud V."/>
        </authorList>
    </citation>
    <scope>NUCLEOTIDE SEQUENCE [LARGE SCALE GENOMIC DNA]</scope>
    <source>
        <strain evidence="1 2">Philippines</strain>
    </source>
</reference>
<dbReference type="PANTHER" id="PTHR39290">
    <property type="entry name" value="C3H1-TYPE DOMAIN-CONTAINING PROTEIN-RELATED"/>
    <property type="match status" value="1"/>
</dbReference>
<gene>
    <name evidence="1" type="ORF">BS50DRAFT_283373</name>
</gene>
<sequence length="367" mass="41298">MALRKFNPESFMEKWSDAEFSPTHSGKTFRDCIAESFGIAKDDNYVYRAAGETTLTITQRAIDAKRAQGLHGWYHEKDGKPADPEYPTPEEIEAYISLFEPSVALPKAMNAFKGSAKANTLRSHISTYLDSRLHNSSQGLLPNKKDRNHTNPYLSLWAYSCRELDWAGPWPNTAFTKISHHILPIFYHHFGCIVPSYAALHVIAKLAQPSKPSKEPVKPILDIGSGSGYWTYMLRKFPSDSNMLPLNVCAIDNETSEYRISWINDTIKTNGMDYLAKNNNGKDSVLLLVYPQTTGNFTGPILKRFEGDAIVVAGTQNSNGFTAFKDVVVDEWVAKNLKDWELSLRMPLPSFAGKDEAMFVFQRKKNA</sequence>
<name>A0A2T2P1C0_CORCC</name>
<dbReference type="InterPro" id="IPR029063">
    <property type="entry name" value="SAM-dependent_MTases_sf"/>
</dbReference>
<dbReference type="PANTHER" id="PTHR39290:SF6">
    <property type="entry name" value="S-ADENOSYL-L-METHIONINE-DEPENDENT METHYLTRANSFERASES SUPERFAMILY PROTEIN"/>
    <property type="match status" value="1"/>
</dbReference>
<dbReference type="OrthoDB" id="5411518at2759"/>
<dbReference type="Proteomes" id="UP000240883">
    <property type="component" value="Unassembled WGS sequence"/>
</dbReference>
<proteinExistence type="predicted"/>
<evidence type="ECO:0008006" key="3">
    <source>
        <dbReference type="Google" id="ProtNLM"/>
    </source>
</evidence>
<organism evidence="1 2">
    <name type="scientific">Corynespora cassiicola Philippines</name>
    <dbReference type="NCBI Taxonomy" id="1448308"/>
    <lineage>
        <taxon>Eukaryota</taxon>
        <taxon>Fungi</taxon>
        <taxon>Dikarya</taxon>
        <taxon>Ascomycota</taxon>
        <taxon>Pezizomycotina</taxon>
        <taxon>Dothideomycetes</taxon>
        <taxon>Pleosporomycetidae</taxon>
        <taxon>Pleosporales</taxon>
        <taxon>Corynesporascaceae</taxon>
        <taxon>Corynespora</taxon>
    </lineage>
</organism>
<protein>
    <recommendedName>
        <fullName evidence="3">Methyltransferase domain-containing protein</fullName>
    </recommendedName>
</protein>